<accession>A0A0A9DDN4</accession>
<protein>
    <submittedName>
        <fullName evidence="1">Uncharacterized protein</fullName>
    </submittedName>
</protein>
<reference evidence="1" key="2">
    <citation type="journal article" date="2015" name="Data Brief">
        <title>Shoot transcriptome of the giant reed, Arundo donax.</title>
        <authorList>
            <person name="Barrero R.A."/>
            <person name="Guerrero F.D."/>
            <person name="Moolhuijzen P."/>
            <person name="Goolsby J.A."/>
            <person name="Tidwell J."/>
            <person name="Bellgard S.E."/>
            <person name="Bellgard M.I."/>
        </authorList>
    </citation>
    <scope>NUCLEOTIDE SEQUENCE</scope>
    <source>
        <tissue evidence="1">Shoot tissue taken approximately 20 cm above the soil surface</tissue>
    </source>
</reference>
<name>A0A0A9DDN4_ARUDO</name>
<dbReference type="EMBL" id="GBRH01216023">
    <property type="protein sequence ID" value="JAD81872.1"/>
    <property type="molecule type" value="Transcribed_RNA"/>
</dbReference>
<proteinExistence type="predicted"/>
<reference evidence="1" key="1">
    <citation type="submission" date="2014-09" db="EMBL/GenBank/DDBJ databases">
        <authorList>
            <person name="Magalhaes I.L.F."/>
            <person name="Oliveira U."/>
            <person name="Santos F.R."/>
            <person name="Vidigal T.H.D.A."/>
            <person name="Brescovit A.D."/>
            <person name="Santos A.J."/>
        </authorList>
    </citation>
    <scope>NUCLEOTIDE SEQUENCE</scope>
    <source>
        <tissue evidence="1">Shoot tissue taken approximately 20 cm above the soil surface</tissue>
    </source>
</reference>
<sequence length="33" mass="3985">MSTIARFAKKVHFPAFSRYCWSFLFLEIKPCRC</sequence>
<dbReference type="AlphaFoldDB" id="A0A0A9DDN4"/>
<organism evidence="1">
    <name type="scientific">Arundo donax</name>
    <name type="common">Giant reed</name>
    <name type="synonym">Donax arundinaceus</name>
    <dbReference type="NCBI Taxonomy" id="35708"/>
    <lineage>
        <taxon>Eukaryota</taxon>
        <taxon>Viridiplantae</taxon>
        <taxon>Streptophyta</taxon>
        <taxon>Embryophyta</taxon>
        <taxon>Tracheophyta</taxon>
        <taxon>Spermatophyta</taxon>
        <taxon>Magnoliopsida</taxon>
        <taxon>Liliopsida</taxon>
        <taxon>Poales</taxon>
        <taxon>Poaceae</taxon>
        <taxon>PACMAD clade</taxon>
        <taxon>Arundinoideae</taxon>
        <taxon>Arundineae</taxon>
        <taxon>Arundo</taxon>
    </lineage>
</organism>
<evidence type="ECO:0000313" key="1">
    <source>
        <dbReference type="EMBL" id="JAD81872.1"/>
    </source>
</evidence>